<dbReference type="InterPro" id="IPR011697">
    <property type="entry name" value="Peptidase_C26"/>
</dbReference>
<gene>
    <name evidence="1" type="ORF">Q4F26_04385</name>
</gene>
<dbReference type="SUPFAM" id="SSF52317">
    <property type="entry name" value="Class I glutamine amidotransferase-like"/>
    <property type="match status" value="1"/>
</dbReference>
<dbReference type="CDD" id="cd01745">
    <property type="entry name" value="GATase1_2"/>
    <property type="match status" value="1"/>
</dbReference>
<comment type="caution">
    <text evidence="1">The sequence shown here is derived from an EMBL/GenBank/DDBJ whole genome shotgun (WGS) entry which is preliminary data.</text>
</comment>
<evidence type="ECO:0000313" key="1">
    <source>
        <dbReference type="EMBL" id="MDO5457564.1"/>
    </source>
</evidence>
<organism evidence="1 2">
    <name type="scientific">Atopococcus tabaci</name>
    <dbReference type="NCBI Taxonomy" id="269774"/>
    <lineage>
        <taxon>Bacteria</taxon>
        <taxon>Bacillati</taxon>
        <taxon>Bacillota</taxon>
        <taxon>Bacilli</taxon>
        <taxon>Lactobacillales</taxon>
        <taxon>Carnobacteriaceae</taxon>
        <taxon>Atopococcus</taxon>
    </lineage>
</organism>
<dbReference type="Proteomes" id="UP001171751">
    <property type="component" value="Unassembled WGS sequence"/>
</dbReference>
<reference evidence="1" key="1">
    <citation type="submission" date="2023-07" db="EMBL/GenBank/DDBJ databases">
        <title>Between Cages and Wild: Unraveling the Impact of Captivity on Animal Microbiomes and Antimicrobial Resistance.</title>
        <authorList>
            <person name="Schmartz G.P."/>
            <person name="Rehner J."/>
            <person name="Schuff M.J."/>
            <person name="Becker S.L."/>
            <person name="Kravczyk M."/>
            <person name="Gurevich A."/>
            <person name="Francke R."/>
            <person name="Mueller R."/>
            <person name="Keller V."/>
            <person name="Keller A."/>
        </authorList>
    </citation>
    <scope>NUCLEOTIDE SEQUENCE</scope>
    <source>
        <strain evidence="1">S39M_St_73</strain>
    </source>
</reference>
<keyword evidence="2" id="KW-1185">Reference proteome</keyword>
<proteinExistence type="predicted"/>
<keyword evidence="1" id="KW-0378">Hydrolase</keyword>
<accession>A0AA43UCQ7</accession>
<dbReference type="AlphaFoldDB" id="A0AA43UCQ7"/>
<dbReference type="GO" id="GO:0005829">
    <property type="term" value="C:cytosol"/>
    <property type="evidence" value="ECO:0007669"/>
    <property type="project" value="TreeGrafter"/>
</dbReference>
<sequence length="240" mass="26438">MKPIIGITADYIFEVKGNYPNPMPMDLVAGNISIAVRQAGGIPIILPTAPEEAARSYADIIDGLILSGGYDVDPSFYGQDTRALTGITCPERDLSELSLTDEMVKKNKPVLGICRGLQIINSLFKGTLHQDLSYYKDAYLKHQQETPMKHATQKVSIKAGSYLADLIGEEAAINSLHHQLINEVGEGLEVVSRAKDGAVEAVECMEDGRSILAVQWHPEDMFETDESQMRLFTDLIERSK</sequence>
<protein>
    <submittedName>
        <fullName evidence="1">Gamma-glutamyl-gamma-aminobutyrate hydrolase family protein</fullName>
    </submittedName>
</protein>
<dbReference type="EMBL" id="JAUNQW010000015">
    <property type="protein sequence ID" value="MDO5457564.1"/>
    <property type="molecule type" value="Genomic_DNA"/>
</dbReference>
<dbReference type="GO" id="GO:0006598">
    <property type="term" value="P:polyamine catabolic process"/>
    <property type="evidence" value="ECO:0007669"/>
    <property type="project" value="TreeGrafter"/>
</dbReference>
<name>A0AA43UCQ7_9LACT</name>
<dbReference type="PANTHER" id="PTHR43235">
    <property type="entry name" value="GLUTAMINE AMIDOTRANSFERASE PB2B2.05-RELATED"/>
    <property type="match status" value="1"/>
</dbReference>
<dbReference type="PANTHER" id="PTHR43235:SF1">
    <property type="entry name" value="GLUTAMINE AMIDOTRANSFERASE PB2B2.05-RELATED"/>
    <property type="match status" value="1"/>
</dbReference>
<dbReference type="InterPro" id="IPR044668">
    <property type="entry name" value="PuuD-like"/>
</dbReference>
<dbReference type="Pfam" id="PF07722">
    <property type="entry name" value="Peptidase_C26"/>
    <property type="match status" value="1"/>
</dbReference>
<evidence type="ECO:0000313" key="2">
    <source>
        <dbReference type="Proteomes" id="UP001171751"/>
    </source>
</evidence>
<dbReference type="InterPro" id="IPR029062">
    <property type="entry name" value="Class_I_gatase-like"/>
</dbReference>
<dbReference type="GO" id="GO:0033969">
    <property type="term" value="F:gamma-glutamyl-gamma-aminobutyrate hydrolase activity"/>
    <property type="evidence" value="ECO:0007669"/>
    <property type="project" value="TreeGrafter"/>
</dbReference>
<dbReference type="Gene3D" id="3.40.50.880">
    <property type="match status" value="1"/>
</dbReference>
<dbReference type="PROSITE" id="PS51273">
    <property type="entry name" value="GATASE_TYPE_1"/>
    <property type="match status" value="1"/>
</dbReference>